<keyword evidence="2" id="KW-1185">Reference proteome</keyword>
<accession>A0ACC0BUY7</accession>
<gene>
    <name evidence="1" type="ORF">M9H77_07362</name>
</gene>
<organism evidence="1 2">
    <name type="scientific">Catharanthus roseus</name>
    <name type="common">Madagascar periwinkle</name>
    <name type="synonym">Vinca rosea</name>
    <dbReference type="NCBI Taxonomy" id="4058"/>
    <lineage>
        <taxon>Eukaryota</taxon>
        <taxon>Viridiplantae</taxon>
        <taxon>Streptophyta</taxon>
        <taxon>Embryophyta</taxon>
        <taxon>Tracheophyta</taxon>
        <taxon>Spermatophyta</taxon>
        <taxon>Magnoliopsida</taxon>
        <taxon>eudicotyledons</taxon>
        <taxon>Gunneridae</taxon>
        <taxon>Pentapetalae</taxon>
        <taxon>asterids</taxon>
        <taxon>lamiids</taxon>
        <taxon>Gentianales</taxon>
        <taxon>Apocynaceae</taxon>
        <taxon>Rauvolfioideae</taxon>
        <taxon>Vinceae</taxon>
        <taxon>Catharanthinae</taxon>
        <taxon>Catharanthus</taxon>
    </lineage>
</organism>
<evidence type="ECO:0000313" key="1">
    <source>
        <dbReference type="EMBL" id="KAI5676412.1"/>
    </source>
</evidence>
<proteinExistence type="predicted"/>
<comment type="caution">
    <text evidence="1">The sequence shown here is derived from an EMBL/GenBank/DDBJ whole genome shotgun (WGS) entry which is preliminary data.</text>
</comment>
<sequence>MDRMRPVNMRENSGSTTPTAGPPSSPMRSPLHHHSRSGSASNLRKPQHTKAAAQRLAQVMANQMPDDDEDEDDLLYDYNPQSAGIGLAGGRPARSRSPLTVGNPAEQPSTARSTPIRISPSVSSLEQQASSARTSSAIRSSPSNPLKLPPTIRTSPSSSSLEQLASSARTGSAARSSQPNLVQQPSSIRTAPSVGSLEQKPSSAHATSDIRSSSNSLEQLSSAHSAVTGISSQSTNSAEQVQPPSAKSNSASRISYFNVVDQPVSARSASRPSLVGKTVPMVPPTVPITLRSAASAPQIELQAEARKEKRLSLDFGTFKYKEPDHQSSSSALQDELDMLQEENESLLEKLRLAEERFEEAEARARLLEKQVASLGEGVSLEARLLSRKEAALQQREAALKEAKQTYGGRGEEIAALRMEAETARDEANSVLEQFQDAETELKSLRILTQRMILTQDEMEEVVLKRCWLARYWNLCVQYGIHGEIARARHEYWSAFAPLPTEVVLAAGQKARDENSMVNNDGEEREKALRKLNELSRDGNVESMLLVDKGLRELTSLKVEEAIAIAMARQRRNVSAKPTDELKLPIEGEYFSEAFELSQEESEDVRFKQAWLTYIWRRAKNMGLEPDIAEERLQFYISQTNRSPTSHDAVDVERGHMELKRLGIETQLWEASRKLIDRDPKHKTQLDIEF</sequence>
<reference evidence="2" key="1">
    <citation type="journal article" date="2023" name="Nat. Plants">
        <title>Single-cell RNA sequencing provides a high-resolution roadmap for understanding the multicellular compartmentation of specialized metabolism.</title>
        <authorList>
            <person name="Sun S."/>
            <person name="Shen X."/>
            <person name="Li Y."/>
            <person name="Li Y."/>
            <person name="Wang S."/>
            <person name="Li R."/>
            <person name="Zhang H."/>
            <person name="Shen G."/>
            <person name="Guo B."/>
            <person name="Wei J."/>
            <person name="Xu J."/>
            <person name="St-Pierre B."/>
            <person name="Chen S."/>
            <person name="Sun C."/>
        </authorList>
    </citation>
    <scope>NUCLEOTIDE SEQUENCE [LARGE SCALE GENOMIC DNA]</scope>
</reference>
<dbReference type="EMBL" id="CM044702">
    <property type="protein sequence ID" value="KAI5676412.1"/>
    <property type="molecule type" value="Genomic_DNA"/>
</dbReference>
<protein>
    <submittedName>
        <fullName evidence="1">Uncharacterized protein</fullName>
    </submittedName>
</protein>
<dbReference type="Proteomes" id="UP001060085">
    <property type="component" value="Linkage Group LG02"/>
</dbReference>
<name>A0ACC0BUY7_CATRO</name>
<evidence type="ECO:0000313" key="2">
    <source>
        <dbReference type="Proteomes" id="UP001060085"/>
    </source>
</evidence>